<evidence type="ECO:0000313" key="3">
    <source>
        <dbReference type="EMBL" id="RVW24574.1"/>
    </source>
</evidence>
<evidence type="ECO:0000259" key="2">
    <source>
        <dbReference type="Pfam" id="PF04884"/>
    </source>
</evidence>
<dbReference type="InterPro" id="IPR054549">
    <property type="entry name" value="UVB_sens_RUS_dom"/>
</dbReference>
<dbReference type="InterPro" id="IPR006968">
    <property type="entry name" value="RUS_fam"/>
</dbReference>
<proteinExistence type="inferred from homology"/>
<dbReference type="Pfam" id="PF04884">
    <property type="entry name" value="UVB_sens_prot"/>
    <property type="match status" value="1"/>
</dbReference>
<comment type="caution">
    <text evidence="3">The sequence shown here is derived from an EMBL/GenBank/DDBJ whole genome shotgun (WGS) entry which is preliminary data.</text>
</comment>
<dbReference type="PANTHER" id="PTHR12770">
    <property type="entry name" value="RUS1 FAMILY PROTEIN C16ORF58"/>
    <property type="match status" value="1"/>
</dbReference>
<accession>A0A438CMY7</accession>
<dbReference type="PANTHER" id="PTHR12770:SF5">
    <property type="entry name" value="PROTEIN ROOT UVB SENSITIVE 2, CHLOROPLASTIC"/>
    <property type="match status" value="1"/>
</dbReference>
<feature type="domain" description="Protein root UVB sensitive/RUS" evidence="2">
    <location>
        <begin position="98"/>
        <end position="145"/>
    </location>
</feature>
<name>A0A438CMY7_VITVI</name>
<dbReference type="EMBL" id="QGNW01002169">
    <property type="protein sequence ID" value="RVW24574.1"/>
    <property type="molecule type" value="Genomic_DNA"/>
</dbReference>
<comment type="similarity">
    <text evidence="1">Belongs to the RUS1 family.</text>
</comment>
<gene>
    <name evidence="3" type="primary">RUS2_1</name>
    <name evidence="3" type="ORF">CK203_090183</name>
</gene>
<evidence type="ECO:0000256" key="1">
    <source>
        <dbReference type="ARBA" id="ARBA00007558"/>
    </source>
</evidence>
<organism evidence="3 4">
    <name type="scientific">Vitis vinifera</name>
    <name type="common">Grape</name>
    <dbReference type="NCBI Taxonomy" id="29760"/>
    <lineage>
        <taxon>Eukaryota</taxon>
        <taxon>Viridiplantae</taxon>
        <taxon>Streptophyta</taxon>
        <taxon>Embryophyta</taxon>
        <taxon>Tracheophyta</taxon>
        <taxon>Spermatophyta</taxon>
        <taxon>Magnoliopsida</taxon>
        <taxon>eudicotyledons</taxon>
        <taxon>Gunneridae</taxon>
        <taxon>Pentapetalae</taxon>
        <taxon>rosids</taxon>
        <taxon>Vitales</taxon>
        <taxon>Vitaceae</taxon>
        <taxon>Viteae</taxon>
        <taxon>Vitis</taxon>
    </lineage>
</organism>
<sequence>MYGFFLGTLAKSGNSTEGNGVVLLKRHRWKLPLFWRLLSLCSKPPLNEEGNEEGAREGVAQGAVFWIETSDSVSRHYQFHSNGDLSMKVVDDSRTVLHRVVESFLNKFFPSGYPYSVNEGYLRYTQFRALQHFSSAALSVLSTQCSRKGFFSFYC</sequence>
<protein>
    <submittedName>
        <fullName evidence="3">Protein root UVB sensitive 2, chloroplastic</fullName>
    </submittedName>
</protein>
<evidence type="ECO:0000313" key="4">
    <source>
        <dbReference type="Proteomes" id="UP000288805"/>
    </source>
</evidence>
<dbReference type="AlphaFoldDB" id="A0A438CMY7"/>
<dbReference type="Proteomes" id="UP000288805">
    <property type="component" value="Unassembled WGS sequence"/>
</dbReference>
<reference evidence="3 4" key="1">
    <citation type="journal article" date="2018" name="PLoS Genet.">
        <title>Population sequencing reveals clonal diversity and ancestral inbreeding in the grapevine cultivar Chardonnay.</title>
        <authorList>
            <person name="Roach M.J."/>
            <person name="Johnson D.L."/>
            <person name="Bohlmann J."/>
            <person name="van Vuuren H.J."/>
            <person name="Jones S.J."/>
            <person name="Pretorius I.S."/>
            <person name="Schmidt S.A."/>
            <person name="Borneman A.R."/>
        </authorList>
    </citation>
    <scope>NUCLEOTIDE SEQUENCE [LARGE SCALE GENOMIC DNA]</scope>
    <source>
        <strain evidence="4">cv. Chardonnay</strain>
        <tissue evidence="3">Leaf</tissue>
    </source>
</reference>